<dbReference type="GO" id="GO:0034472">
    <property type="term" value="P:snRNA 3'-end processing"/>
    <property type="evidence" value="ECO:0007669"/>
    <property type="project" value="TreeGrafter"/>
</dbReference>
<dbReference type="Pfam" id="PF00271">
    <property type="entry name" value="Helicase_C"/>
    <property type="match status" value="1"/>
</dbReference>
<evidence type="ECO:0000313" key="11">
    <source>
        <dbReference type="Proteomes" id="UP000410492"/>
    </source>
</evidence>
<dbReference type="CDD" id="cd18791">
    <property type="entry name" value="SF2_C_RHA"/>
    <property type="match status" value="1"/>
</dbReference>
<dbReference type="InterPro" id="IPR042035">
    <property type="entry name" value="DEAH_win-hel_dom"/>
</dbReference>
<dbReference type="Pfam" id="PF14750">
    <property type="entry name" value="INTS2"/>
    <property type="match status" value="1"/>
</dbReference>
<dbReference type="Gene3D" id="3.40.50.300">
    <property type="entry name" value="P-loop containing nucleotide triphosphate hydrolases"/>
    <property type="match status" value="2"/>
</dbReference>
<dbReference type="PANTHER" id="PTHR28608:SF1">
    <property type="entry name" value="INTEGRATOR COMPLEX SUBUNIT 2"/>
    <property type="match status" value="1"/>
</dbReference>
<sequence>MMFKKGKLLNLNESIDPKVFRAIQHVDMEELAKCTEEEIRPVLPCLVRMGLISPLDTSKKCTDMKINILTIVSGMELVNSIVALLSIDFHKLEIDVKREQQLRQKGNTIQNDSILIGNLSNTNMALEYERSDMTRRLSILLGELLYIQSQIQENPESTSSEQESYIKSSDLFDNDIFAEELADIICIALAELPTTLVISNIIETLLHVHNGPAIICRVVANFPDSFREVSTYLIQTGEKQEENISSTIRAATISLLCKMNPSQALTIRCKCVELCRMPALTITLTLEHINKAGQTAEDSDMVAFVSGLLLGNDQAIRNWIALFIRTGQKRKGEVSSNALQQLREELLRHLQVIIEASPEGQLPDRLVVQASALLRLYCALRGIAAIKFQDEEVSQIIQLLTSHPNPTPAGVRFVSIGLCMLIACPSLISATEHERRSIEWVQWLVKEEAYFESASGITASFGEMLLLMAIHFHSNQLSAICDLVCSTLGMKIVIRHNNMTRMKQVFTQEIFTEQVVTAHAVKVPVTAGLSANMTGFLPIHCIHQLLKSRAFAKHNVNIKSWIYKQICTSTSPLHPVLRMLIEVYVNSIILPNAKNSEHTNKPLTENEIRRVFQSSVFGHYFNQKQSVFTMDFDLSSENHDVVVDSSSLTPQLLLLYYLLLYEDVRLNNAHALASSGRKIKRYTPEFMSELPIKYLLHHAQKDQSSYSGLFGPLLKLLATHFPHLTLVEDWLDDMSFHTEHKPVHVSQMDVVEAFADIEKEPGKCARLLKALLEWDPIDVWPHVEIFAQHARSFLGDDVSRYLQDLYRDLWFRLNTVLPRRLWVLTVKNLVDDFSSLSRIDVAEDPLQILRCDERVFRCAPIYSIVLRVLRASLASSRSQLMQHLQSNLRLDQSGQKDRYSKYHRKRGRSRSVSPSSSKRSKYESKEEPDISTYKQELSRFLEDHATISKPDDFWKFYDKYTTLQAVKKSDIDRNKLLNLTFAESYRILYDKLPVLDKRGEKVRISFQTFVKFLLTVKVYQDFQQKSSFAKIKKLKVSQNELPISQYKNEIIERLNSHRVLLIAVVNMAPIKKKIDRQEQVKQNMRKMRAKIKSDPEKYEEYKRKERERYKKRKAEGKIQKISDLPERQQRAKRKIWRASAKKYRDSRRRIQDFLVADSPPPSPSSIEPDNLNLTPNRQLLQGQKRSRNHRRKLNKTIKSLQERNKLLETKVKKYKSKVSRLKKKAIDPNSPGKKVDLLLKDQLNNSHETKRRVLWSEVLTKQVKENLVHEKSMEGKRRVLQAISGKVVKKYKFHNVLNSISRRLHGSKKHFSKKKNDNRELKQIIIKFFERDDCSRLMPGKKDTITKAKRKIQKRVLCDSLINIHKKFIAAFPKYIKLSYSEFCKNRPFWVLIPNARDRETCACKQCENITLITRKLRTLDIIQVTFPDHLCKELCCDDVLGEDCLSRKCKHCKDKQVLFNISQPEERIRYNLWQSKKMKVNIKGEEKDCQKTVKEVVESTVRELVIKFVNDLPKYMTHLLNRIHQYNTIDKLKKKLKDSEVLIHMDFSENYNCKYGREIQSAHFGASKPQISLHTVVVYVSTSINGDPPRNINFCTISENLRHDPSAICGHLTPILREIKSQIPQIKTAYFQSDGPTTQYKNKKMFYLIASYIADILDVNQIQWHYSESGHGKGAPDGVGGSVKRKADESVARGKDVSCFKEFHDILREECKKTKIIAIGDEEIIKYDSLVPANLKPFKGTLRIRQIFWSRTNRHSLFFRYLSCLECQGMCGHYHLGEIHFKGNKESSNEHENLASKRIRYSDVYSSDEEVIGEQKLSQAEENFVVVQFSVKKGMKYFIGDTGCGKSTQVPQYVMEAGYKKIVCTQPRRIACVSLSKRVAYETLTEYQNTVGYQIRFEKTKRADTKIIFMTEGLLLRQASEEETLNSYDVIILDEVHERHLYGDFLVGIMKCLLHKRSDFKLILMSATINIELFSNYFAAENVQVIQVPGRLYPIEIQYRPIVKDPFERKREKIDCTPYLQIIQMIDEKYLPHQKGDVLIFLNGFSEISTLADAIKDYSEIKKNWIVLPLHSSLSLEDQDKVFDYPPEGIRKCIISTNIAETSVTIDGIRFVIDSGKVNRMSYNTNLGVNKLSECNISQDSAKQRAGRAGRTGPGTCFRLYSEEDLMSFDAFTPAEIHLVPLDSLLLHMISLGLDNISNFPFIEKPAEKSLEEGIEKLKFQGALELNADGLHLTSLGEALSQLPVDLSVVLALASLLSVQSPLTQNAYRNSEAQELRKQLESNHGDPISLLNYFKEWPVQSHSRHKSENSKTWARKRCLEEQRFYETAKLLEQFRDVLNEANLLPKITDTELSSRERSIRHGELKQLKSLRYQLKNESRSKSRKQLKYEMFNVEDEREADNTDIRDVEFRISNDFKSKKPISKKHQILVYQSILETKKVYLVNTMRMPALQTLMLFGKTIATNATLTKFVFDDFLMTDIPYFGQGKTLILKAIALRKKWKTKLEVKLKDPSLTNTKNQDEENFYFIEDLVNFMQTDISYNIKRLLPADLKEIYTNDSSFFETDKLNEDLNPFDEDYKIVQNTKFGGVNVTENVVYNCLLQEEWACTIEEEISNSPFECRYCKQSKLGYSVFKMMQHESQCRAKVKIENLEEEQPSTSSVKANAKPFHCPVCDRDLLLPPVDILKHRKSCK</sequence>
<dbReference type="PRINTS" id="PR02105">
    <property type="entry name" value="INTSUBUNIT2"/>
</dbReference>
<dbReference type="FunFam" id="3.40.50.300:FF:001922">
    <property type="entry name" value="DEAH (Asp-Glu-Ala-His) box polypeptide 29"/>
    <property type="match status" value="1"/>
</dbReference>
<keyword evidence="3" id="KW-0547">Nucleotide-binding</keyword>
<evidence type="ECO:0000256" key="2">
    <source>
        <dbReference type="ARBA" id="ARBA00006705"/>
    </source>
</evidence>
<dbReference type="OrthoDB" id="3363059at2759"/>
<dbReference type="PANTHER" id="PTHR28608">
    <property type="entry name" value="INTEGRATOR COMPLEX SUBUNIT 2"/>
    <property type="match status" value="1"/>
</dbReference>
<evidence type="ECO:0000256" key="4">
    <source>
        <dbReference type="ARBA" id="ARBA00022840"/>
    </source>
</evidence>
<evidence type="ECO:0000256" key="3">
    <source>
        <dbReference type="ARBA" id="ARBA00022741"/>
    </source>
</evidence>
<dbReference type="GO" id="GO:0003676">
    <property type="term" value="F:nucleic acid binding"/>
    <property type="evidence" value="ECO:0007669"/>
    <property type="project" value="InterPro"/>
</dbReference>
<dbReference type="SMART" id="SM00490">
    <property type="entry name" value="HELICc"/>
    <property type="match status" value="1"/>
</dbReference>
<gene>
    <name evidence="10" type="ORF">CALMAC_LOCUS4979</name>
</gene>
<name>A0A653C1E9_CALMS</name>
<dbReference type="InterPro" id="IPR029321">
    <property type="entry name" value="INTS2"/>
</dbReference>
<dbReference type="InterPro" id="IPR011545">
    <property type="entry name" value="DEAD/DEAH_box_helicase_dom"/>
</dbReference>
<dbReference type="Pfam" id="PF24485">
    <property type="entry name" value="zf-C2H2_DHX34"/>
    <property type="match status" value="1"/>
</dbReference>
<dbReference type="InterPro" id="IPR001650">
    <property type="entry name" value="Helicase_C-like"/>
</dbReference>
<dbReference type="EMBL" id="CAACVG010006680">
    <property type="protein sequence ID" value="VEN40997.1"/>
    <property type="molecule type" value="Genomic_DNA"/>
</dbReference>
<evidence type="ECO:0000256" key="6">
    <source>
        <dbReference type="SAM" id="Coils"/>
    </source>
</evidence>
<dbReference type="InterPro" id="IPR014001">
    <property type="entry name" value="Helicase_ATP-bd"/>
</dbReference>
<dbReference type="PROSITE" id="PS51194">
    <property type="entry name" value="HELICASE_CTER"/>
    <property type="match status" value="1"/>
</dbReference>
<evidence type="ECO:0000256" key="1">
    <source>
        <dbReference type="ARBA" id="ARBA00004123"/>
    </source>
</evidence>
<dbReference type="SUPFAM" id="SSF52540">
    <property type="entry name" value="P-loop containing nucleoside triphosphate hydrolases"/>
    <property type="match status" value="1"/>
</dbReference>
<comment type="subcellular location">
    <subcellularLocation>
        <location evidence="1">Nucleus</location>
    </subcellularLocation>
</comment>
<dbReference type="PROSITE" id="PS51192">
    <property type="entry name" value="HELICASE_ATP_BIND_1"/>
    <property type="match status" value="1"/>
</dbReference>
<evidence type="ECO:0000313" key="10">
    <source>
        <dbReference type="EMBL" id="VEN40997.1"/>
    </source>
</evidence>
<evidence type="ECO:0008006" key="12">
    <source>
        <dbReference type="Google" id="ProtNLM"/>
    </source>
</evidence>
<dbReference type="GO" id="GO:0005524">
    <property type="term" value="F:ATP binding"/>
    <property type="evidence" value="ECO:0007669"/>
    <property type="project" value="UniProtKB-KW"/>
</dbReference>
<evidence type="ECO:0000259" key="8">
    <source>
        <dbReference type="PROSITE" id="PS51192"/>
    </source>
</evidence>
<organism evidence="10 11">
    <name type="scientific">Callosobruchus maculatus</name>
    <name type="common">Southern cowpea weevil</name>
    <name type="synonym">Pulse bruchid</name>
    <dbReference type="NCBI Taxonomy" id="64391"/>
    <lineage>
        <taxon>Eukaryota</taxon>
        <taxon>Metazoa</taxon>
        <taxon>Ecdysozoa</taxon>
        <taxon>Arthropoda</taxon>
        <taxon>Hexapoda</taxon>
        <taxon>Insecta</taxon>
        <taxon>Pterygota</taxon>
        <taxon>Neoptera</taxon>
        <taxon>Endopterygota</taxon>
        <taxon>Coleoptera</taxon>
        <taxon>Polyphaga</taxon>
        <taxon>Cucujiformia</taxon>
        <taxon>Chrysomeloidea</taxon>
        <taxon>Chrysomelidae</taxon>
        <taxon>Bruchinae</taxon>
        <taxon>Bruchini</taxon>
        <taxon>Callosobruchus</taxon>
    </lineage>
</organism>
<feature type="region of interest" description="Disordered" evidence="7">
    <location>
        <begin position="1076"/>
        <end position="1174"/>
    </location>
</feature>
<feature type="compositionally biased region" description="Basic and acidic residues" evidence="7">
    <location>
        <begin position="1091"/>
        <end position="1108"/>
    </location>
</feature>
<dbReference type="InterPro" id="IPR026236">
    <property type="entry name" value="Int2_metazoa"/>
</dbReference>
<comment type="similarity">
    <text evidence="2">Belongs to the Integrator subunit 2 family.</text>
</comment>
<evidence type="ECO:0000256" key="7">
    <source>
        <dbReference type="SAM" id="MobiDB-lite"/>
    </source>
</evidence>
<evidence type="ECO:0000256" key="5">
    <source>
        <dbReference type="ARBA" id="ARBA00023242"/>
    </source>
</evidence>
<feature type="compositionally biased region" description="Basic and acidic residues" evidence="7">
    <location>
        <begin position="1115"/>
        <end position="1129"/>
    </location>
</feature>
<dbReference type="GO" id="GO:0032039">
    <property type="term" value="C:integrator complex"/>
    <property type="evidence" value="ECO:0007669"/>
    <property type="project" value="InterPro"/>
</dbReference>
<dbReference type="InterPro" id="IPR007502">
    <property type="entry name" value="Helicase-assoc_dom"/>
</dbReference>
<dbReference type="SMART" id="SM00847">
    <property type="entry name" value="HA2"/>
    <property type="match status" value="1"/>
</dbReference>
<keyword evidence="5" id="KW-0539">Nucleus</keyword>
<dbReference type="Pfam" id="PF00270">
    <property type="entry name" value="DEAD"/>
    <property type="match status" value="1"/>
</dbReference>
<feature type="compositionally biased region" description="Basic residues" evidence="7">
    <location>
        <begin position="1130"/>
        <end position="1147"/>
    </location>
</feature>
<feature type="domain" description="Helicase ATP-binding" evidence="8">
    <location>
        <begin position="1828"/>
        <end position="1988"/>
    </location>
</feature>
<keyword evidence="6" id="KW-0175">Coiled coil</keyword>
<feature type="domain" description="Helicase C-terminal" evidence="9">
    <location>
        <begin position="2019"/>
        <end position="2194"/>
    </location>
</feature>
<feature type="coiled-coil region" evidence="6">
    <location>
        <begin position="1183"/>
        <end position="1224"/>
    </location>
</feature>
<dbReference type="InterPro" id="IPR027417">
    <property type="entry name" value="P-loop_NTPase"/>
</dbReference>
<keyword evidence="11" id="KW-1185">Reference proteome</keyword>
<accession>A0A653C1E9</accession>
<dbReference type="Gene3D" id="1.10.10.2130">
    <property type="entry name" value="DEAH helicase family, winged-helix domain"/>
    <property type="match status" value="1"/>
</dbReference>
<protein>
    <recommendedName>
        <fullName evidence="12">Helicase ATP-binding domain-containing protein</fullName>
    </recommendedName>
</protein>
<dbReference type="Proteomes" id="UP000410492">
    <property type="component" value="Unassembled WGS sequence"/>
</dbReference>
<dbReference type="SMART" id="SM00487">
    <property type="entry name" value="DEXDc"/>
    <property type="match status" value="1"/>
</dbReference>
<evidence type="ECO:0000259" key="9">
    <source>
        <dbReference type="PROSITE" id="PS51194"/>
    </source>
</evidence>
<reference evidence="10 11" key="1">
    <citation type="submission" date="2019-01" db="EMBL/GenBank/DDBJ databases">
        <authorList>
            <person name="Sayadi A."/>
        </authorList>
    </citation>
    <scope>NUCLEOTIDE SEQUENCE [LARGE SCALE GENOMIC DNA]</scope>
</reference>
<dbReference type="InterPro" id="IPR056382">
    <property type="entry name" value="DHX34_Znf-C2H2"/>
</dbReference>
<feature type="region of interest" description="Disordered" evidence="7">
    <location>
        <begin position="894"/>
        <end position="930"/>
    </location>
</feature>
<proteinExistence type="inferred from homology"/>
<keyword evidence="4" id="KW-0067">ATP-binding</keyword>